<protein>
    <submittedName>
        <fullName evidence="2">Uncharacterized protein</fullName>
    </submittedName>
</protein>
<gene>
    <name evidence="2" type="ORF">BN5_0005</name>
</gene>
<dbReference type="HOGENOM" id="CLU_927079_0_0_6"/>
<accession>W6QWT5</accession>
<reference evidence="2 3" key="1">
    <citation type="submission" date="2013-11" db="EMBL/GenBank/DDBJ databases">
        <title>Complete genome sequence of the cyanide-degrading bacterium Pseudomonas pseudoalcaligenes CECT 5344.</title>
        <authorList>
            <person name="Wibberg D."/>
            <person name="Puehler A."/>
            <person name="Schlueter A."/>
        </authorList>
    </citation>
    <scope>NUCLEOTIDE SEQUENCE [LARGE SCALE GENOMIC DNA]</scope>
    <source>
        <strain evidence="3">CECT 5344</strain>
    </source>
</reference>
<sequence>MGSMERIPGFQVAPNQPPHTRVFDLTRQQVHQQIVVDPVEEFLQVQFHAPAIARRHMGAGHFDGLVRAAPRTKAVAEVREQRFEKRRQLLQQRLLDQAIQHAGYPQRSDPALGLGNVHRTDAVRLVFTRLQPLPQGRPILLQVAREFVHRQTIGPRCAPVVHHPSIRTPQVRRRQHPLHQRVRLRFRPRYRRHRCLRTVSRHARIPSTMPGNSLPLGGSFCGSTSHETPTPTGGMTCSALGDVVARHLLRPRLTSARPSRRLSTPGSPAANMQISQGNSRDLPAYAWRIYVVACRASTGL</sequence>
<evidence type="ECO:0000313" key="2">
    <source>
        <dbReference type="EMBL" id="CDM38621.1"/>
    </source>
</evidence>
<dbReference type="AlphaFoldDB" id="W6QWT5"/>
<feature type="region of interest" description="Disordered" evidence="1">
    <location>
        <begin position="250"/>
        <end position="275"/>
    </location>
</feature>
<feature type="compositionally biased region" description="Polar residues" evidence="1">
    <location>
        <begin position="261"/>
        <end position="275"/>
    </location>
</feature>
<organism evidence="2 3">
    <name type="scientific">Ectopseudomonas oleovorans (strain CECT 5344)</name>
    <name type="common">Pseudomonas pseudoalcaligenes</name>
    <dbReference type="NCBI Taxonomy" id="1182590"/>
    <lineage>
        <taxon>Bacteria</taxon>
        <taxon>Pseudomonadati</taxon>
        <taxon>Pseudomonadota</taxon>
        <taxon>Gammaproteobacteria</taxon>
        <taxon>Pseudomonadales</taxon>
        <taxon>Pseudomonadaceae</taxon>
        <taxon>Ectopseudomonas</taxon>
    </lineage>
</organism>
<evidence type="ECO:0000256" key="1">
    <source>
        <dbReference type="SAM" id="MobiDB-lite"/>
    </source>
</evidence>
<evidence type="ECO:0000313" key="3">
    <source>
        <dbReference type="Proteomes" id="UP000032841"/>
    </source>
</evidence>
<dbReference type="KEGG" id="ppse:BN5_0005"/>
<dbReference type="Proteomes" id="UP000032841">
    <property type="component" value="Chromosome"/>
</dbReference>
<proteinExistence type="predicted"/>
<dbReference type="EMBL" id="HG916826">
    <property type="protein sequence ID" value="CDM38621.1"/>
    <property type="molecule type" value="Genomic_DNA"/>
</dbReference>
<name>W6QWT5_ECTO5</name>